<dbReference type="Pfam" id="PF03450">
    <property type="entry name" value="CO_deh_flav_C"/>
    <property type="match status" value="1"/>
</dbReference>
<dbReference type="Gene3D" id="3.30.465.10">
    <property type="match status" value="2"/>
</dbReference>
<dbReference type="AlphaFoldDB" id="A0A2N9L6S2"/>
<feature type="domain" description="FAD-binding PCMH-type" evidence="2">
    <location>
        <begin position="6"/>
        <end position="229"/>
    </location>
</feature>
<dbReference type="InterPro" id="IPR016166">
    <property type="entry name" value="FAD-bd_PCMH"/>
</dbReference>
<reference evidence="4" key="1">
    <citation type="submission" date="2018-02" db="EMBL/GenBank/DDBJ databases">
        <authorList>
            <person name="Hausmann B."/>
        </authorList>
    </citation>
    <scope>NUCLEOTIDE SEQUENCE [LARGE SCALE GENOMIC DNA]</scope>
    <source>
        <strain evidence="4">Peat soil MAG SbA5</strain>
    </source>
</reference>
<dbReference type="InterPro" id="IPR016167">
    <property type="entry name" value="FAD-bd_PCMH_sub1"/>
</dbReference>
<dbReference type="OrthoDB" id="9774454at2"/>
<dbReference type="Proteomes" id="UP000239735">
    <property type="component" value="Unassembled WGS sequence"/>
</dbReference>
<dbReference type="SUPFAM" id="SSF56176">
    <property type="entry name" value="FAD-binding/transporter-associated domain-like"/>
    <property type="match status" value="1"/>
</dbReference>
<dbReference type="InterPro" id="IPR005107">
    <property type="entry name" value="CO_DH_flav_C"/>
</dbReference>
<proteinExistence type="predicted"/>
<organism evidence="3 4">
    <name type="scientific">Candidatus Sulfuritelmatomonas gaucii</name>
    <dbReference type="NCBI Taxonomy" id="2043161"/>
    <lineage>
        <taxon>Bacteria</taxon>
        <taxon>Pseudomonadati</taxon>
        <taxon>Acidobacteriota</taxon>
        <taxon>Terriglobia</taxon>
        <taxon>Terriglobales</taxon>
        <taxon>Acidobacteriaceae</taxon>
        <taxon>Candidatus Sulfuritelmatomonas</taxon>
    </lineage>
</organism>
<dbReference type="InterPro" id="IPR002346">
    <property type="entry name" value="Mopterin_DH_FAD-bd"/>
</dbReference>
<dbReference type="GO" id="GO:0016491">
    <property type="term" value="F:oxidoreductase activity"/>
    <property type="evidence" value="ECO:0007669"/>
    <property type="project" value="InterPro"/>
</dbReference>
<dbReference type="Gene3D" id="3.30.43.10">
    <property type="entry name" value="Uridine Diphospho-n-acetylenolpyruvylglucosamine Reductase, domain 2"/>
    <property type="match status" value="1"/>
</dbReference>
<dbReference type="Pfam" id="PF00941">
    <property type="entry name" value="FAD_binding_5"/>
    <property type="match status" value="1"/>
</dbReference>
<protein>
    <submittedName>
        <fullName evidence="3">Aerobic-type carbon monoxide dehydrogenase, middle subunit CoxM/CutM-like protein</fullName>
    </submittedName>
</protein>
<dbReference type="PANTHER" id="PTHR42659:SF9">
    <property type="entry name" value="XANTHINE DEHYDROGENASE FAD-BINDING SUBUNIT XDHB-RELATED"/>
    <property type="match status" value="1"/>
</dbReference>
<keyword evidence="1" id="KW-0285">Flavoprotein</keyword>
<evidence type="ECO:0000259" key="2">
    <source>
        <dbReference type="PROSITE" id="PS51387"/>
    </source>
</evidence>
<accession>A0A2N9L6S2</accession>
<keyword evidence="1" id="KW-0274">FAD</keyword>
<dbReference type="InterPro" id="IPR036683">
    <property type="entry name" value="CO_DH_flav_C_dom_sf"/>
</dbReference>
<dbReference type="SMART" id="SM01092">
    <property type="entry name" value="CO_deh_flav_C"/>
    <property type="match status" value="1"/>
</dbReference>
<evidence type="ECO:0000313" key="4">
    <source>
        <dbReference type="Proteomes" id="UP000239735"/>
    </source>
</evidence>
<name>A0A2N9L6S2_9BACT</name>
<sequence length="335" mass="36494">MAVIRDVMPAFDLLQPESAADAQKLLEQHGEDAWVMAGGMDSFDWLKDRIKKPKVLVDLSGADDLKGIRATSDGVEIGAMTTLTKIAEHPLIQKNYGLLAQAVELVASPQIRNQGTLGGNVSQDARCWYYRDGWPCYRAGGNICYADTPVGRNREHAIFGADRCVAVHPSDSAPALIALDAKFVMRTPKGERVVDAEDYFVGPETDITRLNILGPGDLLTAIRIPATWAGAKFYFEKVRDRNVWDFPLMNVASAMKLSGNNIDQMRIAVNAVAPKPMRLKAVEDAVRGKTANADTGEMAGKLAVEGAVPLQFNAYKIPLMRNLVKRAIVGTQEAA</sequence>
<dbReference type="GO" id="GO:0071949">
    <property type="term" value="F:FAD binding"/>
    <property type="evidence" value="ECO:0007669"/>
    <property type="project" value="InterPro"/>
</dbReference>
<evidence type="ECO:0000256" key="1">
    <source>
        <dbReference type="ARBA" id="ARBA00022827"/>
    </source>
</evidence>
<dbReference type="PANTHER" id="PTHR42659">
    <property type="entry name" value="XANTHINE DEHYDROGENASE SUBUNIT C-RELATED"/>
    <property type="match status" value="1"/>
</dbReference>
<dbReference type="EMBL" id="OKRB01000073">
    <property type="protein sequence ID" value="SPE19007.1"/>
    <property type="molecule type" value="Genomic_DNA"/>
</dbReference>
<gene>
    <name evidence="3" type="ORF">SBA5_180040</name>
</gene>
<dbReference type="InterPro" id="IPR016169">
    <property type="entry name" value="FAD-bd_PCMH_sub2"/>
</dbReference>
<evidence type="ECO:0000313" key="3">
    <source>
        <dbReference type="EMBL" id="SPE19007.1"/>
    </source>
</evidence>
<dbReference type="PROSITE" id="PS51387">
    <property type="entry name" value="FAD_PCMH"/>
    <property type="match status" value="1"/>
</dbReference>
<dbReference type="Gene3D" id="3.30.390.50">
    <property type="entry name" value="CO dehydrogenase flavoprotein, C-terminal domain"/>
    <property type="match status" value="1"/>
</dbReference>
<dbReference type="InterPro" id="IPR051312">
    <property type="entry name" value="Diverse_Substr_Oxidored"/>
</dbReference>
<dbReference type="SUPFAM" id="SSF55447">
    <property type="entry name" value="CO dehydrogenase flavoprotein C-terminal domain-like"/>
    <property type="match status" value="1"/>
</dbReference>
<dbReference type="InterPro" id="IPR036318">
    <property type="entry name" value="FAD-bd_PCMH-like_sf"/>
</dbReference>